<accession>A0A1G5E8S3</accession>
<protein>
    <submittedName>
        <fullName evidence="1">Protein gp37</fullName>
    </submittedName>
</protein>
<organism evidence="1 2">
    <name type="scientific">Alkaliphilus peptidifermentans DSM 18978</name>
    <dbReference type="NCBI Taxonomy" id="1120976"/>
    <lineage>
        <taxon>Bacteria</taxon>
        <taxon>Bacillati</taxon>
        <taxon>Bacillota</taxon>
        <taxon>Clostridia</taxon>
        <taxon>Peptostreptococcales</taxon>
        <taxon>Natronincolaceae</taxon>
        <taxon>Alkaliphilus</taxon>
    </lineage>
</organism>
<evidence type="ECO:0000313" key="2">
    <source>
        <dbReference type="Proteomes" id="UP000198636"/>
    </source>
</evidence>
<evidence type="ECO:0000313" key="1">
    <source>
        <dbReference type="EMBL" id="SCY23110.1"/>
    </source>
</evidence>
<gene>
    <name evidence="1" type="ORF">SAMN03080606_01079</name>
</gene>
<dbReference type="STRING" id="1120976.SAMN03080606_01079"/>
<dbReference type="OrthoDB" id="9787478at2"/>
<sequence>MAMWSPWRGCYKYSEGCKYCYIHKGDAKRGVNTSTIVKTDNFNAPVAKSKKGEYKIKSGQTVYLCFSTDFLIEEADEWREECWKMIKERFDLKFIFLTKRIERFLQCIPNDWNDGYDNVIVGCTVENQDRADYRLPMLAAFPIKHRNVICQPLIEEINIVKYLDNVEVVIVGGESDRNARPLNYNWVLSIREQCRTKGVGFEFRQCGTRFIKDGKEYLLNVRDLCSQARKANIDC</sequence>
<dbReference type="EMBL" id="FMUS01000005">
    <property type="protein sequence ID" value="SCY23110.1"/>
    <property type="molecule type" value="Genomic_DNA"/>
</dbReference>
<reference evidence="1 2" key="1">
    <citation type="submission" date="2016-10" db="EMBL/GenBank/DDBJ databases">
        <authorList>
            <person name="de Groot N.N."/>
        </authorList>
    </citation>
    <scope>NUCLEOTIDE SEQUENCE [LARGE SCALE GENOMIC DNA]</scope>
    <source>
        <strain evidence="1 2">DSM 18978</strain>
    </source>
</reference>
<dbReference type="AlphaFoldDB" id="A0A1G5E8S3"/>
<dbReference type="Pfam" id="PF07505">
    <property type="entry name" value="DUF5131"/>
    <property type="match status" value="1"/>
</dbReference>
<proteinExistence type="predicted"/>
<dbReference type="InterPro" id="IPR011101">
    <property type="entry name" value="DUF5131"/>
</dbReference>
<name>A0A1G5E8S3_9FIRM</name>
<keyword evidence="2" id="KW-1185">Reference proteome</keyword>
<dbReference type="RefSeq" id="WP_091540869.1">
    <property type="nucleotide sequence ID" value="NZ_FMUS01000005.1"/>
</dbReference>
<dbReference type="Proteomes" id="UP000198636">
    <property type="component" value="Unassembled WGS sequence"/>
</dbReference>